<evidence type="ECO:0000313" key="6">
    <source>
        <dbReference type="Proteomes" id="UP001370490"/>
    </source>
</evidence>
<dbReference type="EMBL" id="JBAMMX010000024">
    <property type="protein sequence ID" value="KAK6916470.1"/>
    <property type="molecule type" value="Genomic_DNA"/>
</dbReference>
<reference evidence="5 6" key="1">
    <citation type="submission" date="2023-12" db="EMBL/GenBank/DDBJ databases">
        <title>A high-quality genome assembly for Dillenia turbinata (Dilleniales).</title>
        <authorList>
            <person name="Chanderbali A."/>
        </authorList>
    </citation>
    <scope>NUCLEOTIDE SEQUENCE [LARGE SCALE GENOMIC DNA]</scope>
    <source>
        <strain evidence="5">LSX21</strain>
        <tissue evidence="5">Leaf</tissue>
    </source>
</reference>
<dbReference type="PROSITE" id="PS01174">
    <property type="entry name" value="LIPASE_GDXG_SER"/>
    <property type="match status" value="1"/>
</dbReference>
<dbReference type="InterPro" id="IPR029058">
    <property type="entry name" value="AB_hydrolase_fold"/>
</dbReference>
<feature type="active site" evidence="3">
    <location>
        <position position="166"/>
    </location>
</feature>
<dbReference type="InterPro" id="IPR002168">
    <property type="entry name" value="Lipase_GDXG_HIS_AS"/>
</dbReference>
<comment type="similarity">
    <text evidence="1">Belongs to the 'GDXG' lipolytic enzyme family.</text>
</comment>
<dbReference type="InterPro" id="IPR013094">
    <property type="entry name" value="AB_hydrolase_3"/>
</dbReference>
<gene>
    <name evidence="5" type="ORF">RJ641_019331</name>
</gene>
<proteinExistence type="inferred from homology"/>
<dbReference type="PROSITE" id="PS01173">
    <property type="entry name" value="LIPASE_GDXG_HIS"/>
    <property type="match status" value="1"/>
</dbReference>
<protein>
    <submittedName>
        <fullName evidence="5">Alpha/beta hydrolase fold-3</fullName>
    </submittedName>
</protein>
<accession>A0AAN8YY28</accession>
<dbReference type="InterPro" id="IPR050466">
    <property type="entry name" value="Carboxylest/Gibb_receptor"/>
</dbReference>
<keyword evidence="6" id="KW-1185">Reference proteome</keyword>
<dbReference type="Gene3D" id="3.40.50.1820">
    <property type="entry name" value="alpha/beta hydrolase"/>
    <property type="match status" value="1"/>
</dbReference>
<evidence type="ECO:0000256" key="3">
    <source>
        <dbReference type="PROSITE-ProRule" id="PRU10038"/>
    </source>
</evidence>
<dbReference type="PANTHER" id="PTHR23024">
    <property type="entry name" value="ARYLACETAMIDE DEACETYLASE"/>
    <property type="match status" value="1"/>
</dbReference>
<evidence type="ECO:0000256" key="1">
    <source>
        <dbReference type="ARBA" id="ARBA00010515"/>
    </source>
</evidence>
<dbReference type="GO" id="GO:0016787">
    <property type="term" value="F:hydrolase activity"/>
    <property type="evidence" value="ECO:0007669"/>
    <property type="project" value="UniProtKB-KW"/>
</dbReference>
<dbReference type="SUPFAM" id="SSF53474">
    <property type="entry name" value="alpha/beta-Hydrolases"/>
    <property type="match status" value="1"/>
</dbReference>
<feature type="domain" description="Alpha/beta hydrolase fold-3" evidence="4">
    <location>
        <begin position="78"/>
        <end position="281"/>
    </location>
</feature>
<organism evidence="5 6">
    <name type="scientific">Dillenia turbinata</name>
    <dbReference type="NCBI Taxonomy" id="194707"/>
    <lineage>
        <taxon>Eukaryota</taxon>
        <taxon>Viridiplantae</taxon>
        <taxon>Streptophyta</taxon>
        <taxon>Embryophyta</taxon>
        <taxon>Tracheophyta</taxon>
        <taxon>Spermatophyta</taxon>
        <taxon>Magnoliopsida</taxon>
        <taxon>eudicotyledons</taxon>
        <taxon>Gunneridae</taxon>
        <taxon>Pentapetalae</taxon>
        <taxon>Dilleniales</taxon>
        <taxon>Dilleniaceae</taxon>
        <taxon>Dillenia</taxon>
    </lineage>
</organism>
<comment type="caution">
    <text evidence="5">The sequence shown here is derived from an EMBL/GenBank/DDBJ whole genome shotgun (WGS) entry which is preliminary data.</text>
</comment>
<dbReference type="AlphaFoldDB" id="A0AAN8YY28"/>
<evidence type="ECO:0000256" key="2">
    <source>
        <dbReference type="ARBA" id="ARBA00022801"/>
    </source>
</evidence>
<dbReference type="Pfam" id="PF07859">
    <property type="entry name" value="Abhydrolase_3"/>
    <property type="match status" value="1"/>
</dbReference>
<dbReference type="Proteomes" id="UP001370490">
    <property type="component" value="Unassembled WGS sequence"/>
</dbReference>
<name>A0AAN8YY28_9MAGN</name>
<keyword evidence="2 5" id="KW-0378">Hydrolase</keyword>
<dbReference type="InterPro" id="IPR033140">
    <property type="entry name" value="Lipase_GDXG_put_SER_AS"/>
</dbReference>
<dbReference type="PANTHER" id="PTHR23024:SF582">
    <property type="entry name" value="CARBOXYLESTERASE 12-RELATED"/>
    <property type="match status" value="1"/>
</dbReference>
<sequence length="304" mass="33834">MESTNSEVIHEFRFFRVYKDGTIERFIQTDKIPPSLDPETLIQSKDVVVSTEPAISVRVFIPSQILAEESPGRKLPVLFYVHGGGFSFRSAFSAHYHKLMNTVASKANLIGVSVEYRKAPEHPIPACYDDSWAALQWVAAHVSGHGPEEWLNKYADFQRVFLAGDSAGGNITHTLLVRVGRIGLPGVKVIGAALFHPYFGGTGDDKMWLYMCPTNTGLNDRRLKPDQEDLALVGCDRVLVYVAELDHLKGVGINYYEELKKSGWGGSAELVETKGEDHCFHLHGPRMISKAVEIVDKFVAFIKD</sequence>
<evidence type="ECO:0000259" key="4">
    <source>
        <dbReference type="Pfam" id="PF07859"/>
    </source>
</evidence>
<evidence type="ECO:0000313" key="5">
    <source>
        <dbReference type="EMBL" id="KAK6916470.1"/>
    </source>
</evidence>